<accession>A0A0C1U1Y4</accession>
<dbReference type="Proteomes" id="UP000031366">
    <property type="component" value="Unassembled WGS sequence"/>
</dbReference>
<dbReference type="RefSeq" id="WP_039632079.1">
    <property type="nucleotide sequence ID" value="NZ_AYSO01000015.1"/>
</dbReference>
<reference evidence="1 2" key="1">
    <citation type="journal article" date="2015" name="Infect. Genet. Evol.">
        <title>Genomic sequences of six botulinum neurotoxin-producing strains representing three clostridial species illustrate the mobility and diversity of botulinum neurotoxin genes.</title>
        <authorList>
            <person name="Smith T.J."/>
            <person name="Hill K.K."/>
            <person name="Xie G."/>
            <person name="Foley B.T."/>
            <person name="Williamson C.H."/>
            <person name="Foster J.T."/>
            <person name="Johnson S.L."/>
            <person name="Chertkov O."/>
            <person name="Teshima H."/>
            <person name="Gibbons H.S."/>
            <person name="Johnsky L.A."/>
            <person name="Karavis M.A."/>
            <person name="Smith L.A."/>
        </authorList>
    </citation>
    <scope>NUCLEOTIDE SEQUENCE [LARGE SCALE GENOMIC DNA]</scope>
    <source>
        <strain evidence="1 2">CDC 2741</strain>
    </source>
</reference>
<evidence type="ECO:0000313" key="2">
    <source>
        <dbReference type="Proteomes" id="UP000031366"/>
    </source>
</evidence>
<protein>
    <submittedName>
        <fullName evidence="1">Uncharacterized protein</fullName>
    </submittedName>
</protein>
<proteinExistence type="predicted"/>
<name>A0A0C1U1Y4_9CLOT</name>
<dbReference type="AlphaFoldDB" id="A0A0C1U1Y4"/>
<gene>
    <name evidence="1" type="ORF">U732_1227</name>
</gene>
<evidence type="ECO:0000313" key="1">
    <source>
        <dbReference type="EMBL" id="KIE46909.1"/>
    </source>
</evidence>
<organism evidence="1 2">
    <name type="scientific">Clostridium argentinense CDC 2741</name>
    <dbReference type="NCBI Taxonomy" id="1418104"/>
    <lineage>
        <taxon>Bacteria</taxon>
        <taxon>Bacillati</taxon>
        <taxon>Bacillota</taxon>
        <taxon>Clostridia</taxon>
        <taxon>Eubacteriales</taxon>
        <taxon>Clostridiaceae</taxon>
        <taxon>Clostridium</taxon>
    </lineage>
</organism>
<dbReference type="EMBL" id="AYSO01000015">
    <property type="protein sequence ID" value="KIE46909.1"/>
    <property type="molecule type" value="Genomic_DNA"/>
</dbReference>
<keyword evidence="2" id="KW-1185">Reference proteome</keyword>
<sequence length="66" mass="7536">MELSLSILFLDGTSIWLNNTTITNYNDMYTWLTTGTTDNFVCERSNGTQIILYKNAIKYVDVFSVA</sequence>
<comment type="caution">
    <text evidence="1">The sequence shown here is derived from an EMBL/GenBank/DDBJ whole genome shotgun (WGS) entry which is preliminary data.</text>
</comment>